<evidence type="ECO:0000313" key="2">
    <source>
        <dbReference type="Proteomes" id="UP001151760"/>
    </source>
</evidence>
<evidence type="ECO:0000313" key="1">
    <source>
        <dbReference type="EMBL" id="GJT23866.1"/>
    </source>
</evidence>
<evidence type="ECO:0008006" key="3">
    <source>
        <dbReference type="Google" id="ProtNLM"/>
    </source>
</evidence>
<dbReference type="PANTHER" id="PTHR34676">
    <property type="entry name" value="DUF4219 DOMAIN-CONTAINING PROTEIN-RELATED"/>
    <property type="match status" value="1"/>
</dbReference>
<dbReference type="Proteomes" id="UP001151760">
    <property type="component" value="Unassembled WGS sequence"/>
</dbReference>
<keyword evidence="2" id="KW-1185">Reference proteome</keyword>
<sequence length="380" mass="44270">MDSDKYLEGQSMQRPPLFESDSFIYWKNRFETYVKSKDLDLWHVINNGDFQPIIQNPESKIDEVVPFEKQTDDLKRKLAKNNEAKMVIYNALPRKEYERIFMCNTAKEIWKTLLITHQGNSQVKDNKIGLLVQQYEQFVIFEDEFIDSAFARFNTIITSLKALDEGYSSKNYVRKFLRALHPKWREKVTAIEESKDLTSLSLDELIGNLKVHEMIIKKDSEIVKAKVERKSLALKAKKESSDEECSTSGSEDEEYAMTVRDFKKFFKRRDAEIQIILFENVQSHRETRTKEHLLEVLGAIAVKRMMKRSKTIHDKNQRAFVGGSWSDSGEENDEKIQDETCLVAQAPNEVCSESSYFSDENLSIDDLALDNEYDKLCKMS</sequence>
<protein>
    <recommendedName>
        <fullName evidence="3">DUF4219 domain-containing protein</fullName>
    </recommendedName>
</protein>
<dbReference type="EMBL" id="BQNB010014090">
    <property type="protein sequence ID" value="GJT23866.1"/>
    <property type="molecule type" value="Genomic_DNA"/>
</dbReference>
<dbReference type="Pfam" id="PF14223">
    <property type="entry name" value="Retrotran_gag_2"/>
    <property type="match status" value="1"/>
</dbReference>
<reference evidence="1" key="1">
    <citation type="journal article" date="2022" name="Int. J. Mol. Sci.">
        <title>Draft Genome of Tanacetum Coccineum: Genomic Comparison of Closely Related Tanacetum-Family Plants.</title>
        <authorList>
            <person name="Yamashiro T."/>
            <person name="Shiraishi A."/>
            <person name="Nakayama K."/>
            <person name="Satake H."/>
        </authorList>
    </citation>
    <scope>NUCLEOTIDE SEQUENCE</scope>
</reference>
<reference evidence="1" key="2">
    <citation type="submission" date="2022-01" db="EMBL/GenBank/DDBJ databases">
        <authorList>
            <person name="Yamashiro T."/>
            <person name="Shiraishi A."/>
            <person name="Satake H."/>
            <person name="Nakayama K."/>
        </authorList>
    </citation>
    <scope>NUCLEOTIDE SEQUENCE</scope>
</reference>
<dbReference type="PANTHER" id="PTHR34676:SF17">
    <property type="entry name" value="OS06G0684500 PROTEIN"/>
    <property type="match status" value="1"/>
</dbReference>
<comment type="caution">
    <text evidence="1">The sequence shown here is derived from an EMBL/GenBank/DDBJ whole genome shotgun (WGS) entry which is preliminary data.</text>
</comment>
<accession>A0ABQ5CD54</accession>
<name>A0ABQ5CD54_9ASTR</name>
<organism evidence="1 2">
    <name type="scientific">Tanacetum coccineum</name>
    <dbReference type="NCBI Taxonomy" id="301880"/>
    <lineage>
        <taxon>Eukaryota</taxon>
        <taxon>Viridiplantae</taxon>
        <taxon>Streptophyta</taxon>
        <taxon>Embryophyta</taxon>
        <taxon>Tracheophyta</taxon>
        <taxon>Spermatophyta</taxon>
        <taxon>Magnoliopsida</taxon>
        <taxon>eudicotyledons</taxon>
        <taxon>Gunneridae</taxon>
        <taxon>Pentapetalae</taxon>
        <taxon>asterids</taxon>
        <taxon>campanulids</taxon>
        <taxon>Asterales</taxon>
        <taxon>Asteraceae</taxon>
        <taxon>Asteroideae</taxon>
        <taxon>Anthemideae</taxon>
        <taxon>Anthemidinae</taxon>
        <taxon>Tanacetum</taxon>
    </lineage>
</organism>
<gene>
    <name evidence="1" type="ORF">Tco_0893803</name>
</gene>
<proteinExistence type="predicted"/>